<comment type="function">
    <text evidence="5">Putative oxygen sensor; modulates the activity of FixJ, a transcriptional activator of nitrogen fixation fixK gene. FixL probably acts as a kinase that phosphorylates FixJ.</text>
</comment>
<dbReference type="AlphaFoldDB" id="A0A1A6C4F0"/>
<evidence type="ECO:0000256" key="4">
    <source>
        <dbReference type="ARBA" id="ARBA00022840"/>
    </source>
</evidence>
<feature type="domain" description="PAS" evidence="8">
    <location>
        <begin position="293"/>
        <end position="363"/>
    </location>
</feature>
<dbReference type="Gene3D" id="3.30.450.20">
    <property type="entry name" value="PAS domain"/>
    <property type="match status" value="1"/>
</dbReference>
<dbReference type="InterPro" id="IPR043128">
    <property type="entry name" value="Rev_trsase/Diguanyl_cyclase"/>
</dbReference>
<sequence>MPLLVGAILSILVFLLWSMLHAADHARLRLLIKGESERITAIVDGDLRMRIPALLRMARRWDAEGGSTRTAWQADALGYISDMPGFRSMSWIGEDGQLRWSVPADASTPRLADVKPQHGRREPFVGPVTQLADGGRGFALYFPLRAHGRPDGYIVAVIQAGVWLDNVLMHSDEINLDRDYGLSIRLGGSELFSTGPAMDVAQRALWRQRDRLGLLNRHLLISVWPTTRFFERTHSDQADMALIGGIGVVLLAIYMVFLYQRASYALQRGEVMNASLKDEIAERHRVESALRDSESQSRAVFEAVLDSIVTIDVDGRILSANPAALSMFGYTQSELLGHNVSLLMPASVGHEHDIYIRRYLETGERRIIGIGREVEGQRSDGRRFPLALSISEMRVSGERRFVGVMRDITARRLAEEEIRHMATHDPLTDLPTARLARDRLEQAIAEARRAGRQAAVMFLDLDGFKPVNDTYGHVVGDDVLRQVAGRLSEGLREVDTVARIGGDEFLIIAGGLDDGEDAALIARKVVDLLSPPLNTGAGGQVRVGCSLGVALYPRDGHTVDHLINLADRAMYRIKHAGKNGYAFAEPAGKDGGGVEFSGAAAPRT</sequence>
<evidence type="ECO:0000256" key="6">
    <source>
        <dbReference type="ARBA" id="ARBA00070616"/>
    </source>
</evidence>
<keyword evidence="12" id="KW-1185">Reference proteome</keyword>
<evidence type="ECO:0000313" key="12">
    <source>
        <dbReference type="Proteomes" id="UP000029273"/>
    </source>
</evidence>
<dbReference type="SMART" id="SM00267">
    <property type="entry name" value="GGDEF"/>
    <property type="match status" value="1"/>
</dbReference>
<dbReference type="PROSITE" id="PS50113">
    <property type="entry name" value="PAC"/>
    <property type="match status" value="1"/>
</dbReference>
<evidence type="ECO:0000259" key="9">
    <source>
        <dbReference type="PROSITE" id="PS50113"/>
    </source>
</evidence>
<gene>
    <name evidence="11" type="ORF">Thpro_021757</name>
</gene>
<evidence type="ECO:0000256" key="1">
    <source>
        <dbReference type="ARBA" id="ARBA00022679"/>
    </source>
</evidence>
<dbReference type="SUPFAM" id="SSF55073">
    <property type="entry name" value="Nucleotide cyclase"/>
    <property type="match status" value="1"/>
</dbReference>
<dbReference type="SUPFAM" id="SSF55785">
    <property type="entry name" value="PYP-like sensor domain (PAS domain)"/>
    <property type="match status" value="1"/>
</dbReference>
<keyword evidence="7" id="KW-0812">Transmembrane</keyword>
<name>A0A1A6C4F0_9GAMM</name>
<dbReference type="InterPro" id="IPR000700">
    <property type="entry name" value="PAS-assoc_C"/>
</dbReference>
<dbReference type="NCBIfam" id="TIGR00229">
    <property type="entry name" value="sensory_box"/>
    <property type="match status" value="1"/>
</dbReference>
<organism evidence="11 12">
    <name type="scientific">Acidihalobacter prosperus</name>
    <dbReference type="NCBI Taxonomy" id="160660"/>
    <lineage>
        <taxon>Bacteria</taxon>
        <taxon>Pseudomonadati</taxon>
        <taxon>Pseudomonadota</taxon>
        <taxon>Gammaproteobacteria</taxon>
        <taxon>Chromatiales</taxon>
        <taxon>Ectothiorhodospiraceae</taxon>
        <taxon>Acidihalobacter</taxon>
    </lineage>
</organism>
<evidence type="ECO:0000313" key="11">
    <source>
        <dbReference type="EMBL" id="OBS09429.1"/>
    </source>
</evidence>
<keyword evidence="4" id="KW-0067">ATP-binding</keyword>
<keyword evidence="7" id="KW-1133">Transmembrane helix</keyword>
<dbReference type="PROSITE" id="PS50112">
    <property type="entry name" value="PAS"/>
    <property type="match status" value="1"/>
</dbReference>
<dbReference type="Proteomes" id="UP000029273">
    <property type="component" value="Unassembled WGS sequence"/>
</dbReference>
<dbReference type="CDD" id="cd00130">
    <property type="entry name" value="PAS"/>
    <property type="match status" value="1"/>
</dbReference>
<evidence type="ECO:0000256" key="5">
    <source>
        <dbReference type="ARBA" id="ARBA00059827"/>
    </source>
</evidence>
<dbReference type="NCBIfam" id="TIGR00254">
    <property type="entry name" value="GGDEF"/>
    <property type="match status" value="1"/>
</dbReference>
<dbReference type="GO" id="GO:0005524">
    <property type="term" value="F:ATP binding"/>
    <property type="evidence" value="ECO:0007669"/>
    <property type="project" value="UniProtKB-KW"/>
</dbReference>
<dbReference type="InterPro" id="IPR000160">
    <property type="entry name" value="GGDEF_dom"/>
</dbReference>
<keyword evidence="7" id="KW-0472">Membrane</keyword>
<feature type="transmembrane region" description="Helical" evidence="7">
    <location>
        <begin position="240"/>
        <end position="259"/>
    </location>
</feature>
<dbReference type="InterPro" id="IPR000014">
    <property type="entry name" value="PAS"/>
</dbReference>
<dbReference type="CDD" id="cd01949">
    <property type="entry name" value="GGDEF"/>
    <property type="match status" value="1"/>
</dbReference>
<protein>
    <recommendedName>
        <fullName evidence="6">Sensor protein FixL</fullName>
    </recommendedName>
</protein>
<dbReference type="PANTHER" id="PTHR44757">
    <property type="entry name" value="DIGUANYLATE CYCLASE DGCP"/>
    <property type="match status" value="1"/>
</dbReference>
<dbReference type="InterPro" id="IPR029787">
    <property type="entry name" value="Nucleotide_cyclase"/>
</dbReference>
<dbReference type="GO" id="GO:0016301">
    <property type="term" value="F:kinase activity"/>
    <property type="evidence" value="ECO:0007669"/>
    <property type="project" value="UniProtKB-KW"/>
</dbReference>
<dbReference type="FunFam" id="3.30.450.20:FF:000060">
    <property type="entry name" value="Sensor protein FixL"/>
    <property type="match status" value="1"/>
</dbReference>
<dbReference type="InterPro" id="IPR052155">
    <property type="entry name" value="Biofilm_reg_signaling"/>
</dbReference>
<keyword evidence="2" id="KW-0547">Nucleotide-binding</keyword>
<dbReference type="Gene3D" id="3.30.70.270">
    <property type="match status" value="1"/>
</dbReference>
<feature type="domain" description="GGDEF" evidence="10">
    <location>
        <begin position="452"/>
        <end position="586"/>
    </location>
</feature>
<evidence type="ECO:0000256" key="2">
    <source>
        <dbReference type="ARBA" id="ARBA00022741"/>
    </source>
</evidence>
<evidence type="ECO:0000256" key="3">
    <source>
        <dbReference type="ARBA" id="ARBA00022777"/>
    </source>
</evidence>
<dbReference type="PANTHER" id="PTHR44757:SF2">
    <property type="entry name" value="BIOFILM ARCHITECTURE MAINTENANCE PROTEIN MBAA"/>
    <property type="match status" value="1"/>
</dbReference>
<reference evidence="11 12" key="1">
    <citation type="journal article" date="2014" name="Genome Announc.">
        <title>Draft Genome Sequence of the Iron-Oxidizing, Acidophilic, and Halotolerant 'Thiobacillus prosperus' Type Strain DSM 5130.</title>
        <authorList>
            <person name="Ossandon F.J."/>
            <person name="Cardenas J.P."/>
            <person name="Corbett M."/>
            <person name="Quatrini R."/>
            <person name="Holmes D.S."/>
            <person name="Watkin E."/>
        </authorList>
    </citation>
    <scope>NUCLEOTIDE SEQUENCE [LARGE SCALE GENOMIC DNA]</scope>
    <source>
        <strain evidence="11 12">DSM 5130</strain>
    </source>
</reference>
<dbReference type="EMBL" id="JQSG02000003">
    <property type="protein sequence ID" value="OBS09429.1"/>
    <property type="molecule type" value="Genomic_DNA"/>
</dbReference>
<evidence type="ECO:0000259" key="8">
    <source>
        <dbReference type="PROSITE" id="PS50112"/>
    </source>
</evidence>
<evidence type="ECO:0000256" key="7">
    <source>
        <dbReference type="SAM" id="Phobius"/>
    </source>
</evidence>
<feature type="domain" description="PAC" evidence="9">
    <location>
        <begin position="370"/>
        <end position="420"/>
    </location>
</feature>
<keyword evidence="1" id="KW-0808">Transferase</keyword>
<dbReference type="Pfam" id="PF00990">
    <property type="entry name" value="GGDEF"/>
    <property type="match status" value="1"/>
</dbReference>
<dbReference type="InterPro" id="IPR035965">
    <property type="entry name" value="PAS-like_dom_sf"/>
</dbReference>
<dbReference type="SMART" id="SM00091">
    <property type="entry name" value="PAS"/>
    <property type="match status" value="1"/>
</dbReference>
<accession>A0A1A6C4F0</accession>
<dbReference type="PROSITE" id="PS50887">
    <property type="entry name" value="GGDEF"/>
    <property type="match status" value="1"/>
</dbReference>
<comment type="caution">
    <text evidence="11">The sequence shown here is derived from an EMBL/GenBank/DDBJ whole genome shotgun (WGS) entry which is preliminary data.</text>
</comment>
<dbReference type="Pfam" id="PF13426">
    <property type="entry name" value="PAS_9"/>
    <property type="match status" value="1"/>
</dbReference>
<evidence type="ECO:0000259" key="10">
    <source>
        <dbReference type="PROSITE" id="PS50887"/>
    </source>
</evidence>
<proteinExistence type="predicted"/>
<keyword evidence="3" id="KW-0418">Kinase</keyword>